<keyword evidence="7" id="KW-1185">Reference proteome</keyword>
<dbReference type="InterPro" id="IPR043504">
    <property type="entry name" value="Peptidase_S1_PA_chymotrypsin"/>
</dbReference>
<dbReference type="InterPro" id="IPR051487">
    <property type="entry name" value="Ser/Thr_Proteases_Immune/Dev"/>
</dbReference>
<accession>A0A9P0H806</accession>
<reference evidence="6" key="1">
    <citation type="submission" date="2022-01" db="EMBL/GenBank/DDBJ databases">
        <authorList>
            <person name="King R."/>
        </authorList>
    </citation>
    <scope>NUCLEOTIDE SEQUENCE</scope>
</reference>
<keyword evidence="1" id="KW-1015">Disulfide bond</keyword>
<dbReference type="InterPro" id="IPR001254">
    <property type="entry name" value="Trypsin_dom"/>
</dbReference>
<proteinExistence type="inferred from homology"/>
<evidence type="ECO:0000256" key="4">
    <source>
        <dbReference type="SAM" id="SignalP"/>
    </source>
</evidence>
<dbReference type="EMBL" id="OV725079">
    <property type="protein sequence ID" value="CAH1397117.1"/>
    <property type="molecule type" value="Genomic_DNA"/>
</dbReference>
<keyword evidence="3" id="KW-0645">Protease</keyword>
<dbReference type="FunFam" id="2.40.10.10:FF:000068">
    <property type="entry name" value="transmembrane protease serine 2"/>
    <property type="match status" value="1"/>
</dbReference>
<dbReference type="PROSITE" id="PS50240">
    <property type="entry name" value="TRYPSIN_DOM"/>
    <property type="match status" value="1"/>
</dbReference>
<keyword evidence="3" id="KW-0378">Hydrolase</keyword>
<feature type="domain" description="Peptidase S1" evidence="5">
    <location>
        <begin position="54"/>
        <end position="287"/>
    </location>
</feature>
<dbReference type="Proteomes" id="UP001152798">
    <property type="component" value="Chromosome 3"/>
</dbReference>
<evidence type="ECO:0000256" key="2">
    <source>
        <dbReference type="ARBA" id="ARBA00024195"/>
    </source>
</evidence>
<protein>
    <recommendedName>
        <fullName evidence="5">Peptidase S1 domain-containing protein</fullName>
    </recommendedName>
</protein>
<keyword evidence="3" id="KW-0720">Serine protease</keyword>
<gene>
    <name evidence="6" type="ORF">NEZAVI_LOCUS7035</name>
</gene>
<dbReference type="Gene3D" id="2.40.10.10">
    <property type="entry name" value="Trypsin-like serine proteases"/>
    <property type="match status" value="1"/>
</dbReference>
<comment type="similarity">
    <text evidence="2">Belongs to the peptidase S1 family. CLIP subfamily.</text>
</comment>
<name>A0A9P0H806_NEZVI</name>
<dbReference type="InterPro" id="IPR033116">
    <property type="entry name" value="TRYPSIN_SER"/>
</dbReference>
<dbReference type="GO" id="GO:0004252">
    <property type="term" value="F:serine-type endopeptidase activity"/>
    <property type="evidence" value="ECO:0007669"/>
    <property type="project" value="InterPro"/>
</dbReference>
<dbReference type="InterPro" id="IPR001314">
    <property type="entry name" value="Peptidase_S1A"/>
</dbReference>
<evidence type="ECO:0000256" key="3">
    <source>
        <dbReference type="RuleBase" id="RU363034"/>
    </source>
</evidence>
<dbReference type="Pfam" id="PF00089">
    <property type="entry name" value="Trypsin"/>
    <property type="match status" value="1"/>
</dbReference>
<dbReference type="PROSITE" id="PS00134">
    <property type="entry name" value="TRYPSIN_HIS"/>
    <property type="match status" value="1"/>
</dbReference>
<evidence type="ECO:0000259" key="5">
    <source>
        <dbReference type="PROSITE" id="PS50240"/>
    </source>
</evidence>
<keyword evidence="4" id="KW-0732">Signal</keyword>
<dbReference type="PRINTS" id="PR00722">
    <property type="entry name" value="CHYMOTRYPSIN"/>
</dbReference>
<dbReference type="PROSITE" id="PS00135">
    <property type="entry name" value="TRYPSIN_SER"/>
    <property type="match status" value="1"/>
</dbReference>
<dbReference type="GO" id="GO:0006508">
    <property type="term" value="P:proteolysis"/>
    <property type="evidence" value="ECO:0007669"/>
    <property type="project" value="UniProtKB-KW"/>
</dbReference>
<dbReference type="AlphaFoldDB" id="A0A9P0H806"/>
<evidence type="ECO:0000313" key="6">
    <source>
        <dbReference type="EMBL" id="CAH1397117.1"/>
    </source>
</evidence>
<feature type="signal peptide" evidence="4">
    <location>
        <begin position="1"/>
        <end position="30"/>
    </location>
</feature>
<dbReference type="OrthoDB" id="6605387at2759"/>
<organism evidence="6 7">
    <name type="scientific">Nezara viridula</name>
    <name type="common">Southern green stink bug</name>
    <name type="synonym">Cimex viridulus</name>
    <dbReference type="NCBI Taxonomy" id="85310"/>
    <lineage>
        <taxon>Eukaryota</taxon>
        <taxon>Metazoa</taxon>
        <taxon>Ecdysozoa</taxon>
        <taxon>Arthropoda</taxon>
        <taxon>Hexapoda</taxon>
        <taxon>Insecta</taxon>
        <taxon>Pterygota</taxon>
        <taxon>Neoptera</taxon>
        <taxon>Paraneoptera</taxon>
        <taxon>Hemiptera</taxon>
        <taxon>Heteroptera</taxon>
        <taxon>Panheteroptera</taxon>
        <taxon>Pentatomomorpha</taxon>
        <taxon>Pentatomoidea</taxon>
        <taxon>Pentatomidae</taxon>
        <taxon>Pentatominae</taxon>
        <taxon>Nezara</taxon>
    </lineage>
</organism>
<feature type="chain" id="PRO_5040317456" description="Peptidase S1 domain-containing protein" evidence="4">
    <location>
        <begin position="31"/>
        <end position="301"/>
    </location>
</feature>
<dbReference type="InterPro" id="IPR009003">
    <property type="entry name" value="Peptidase_S1_PA"/>
</dbReference>
<dbReference type="PANTHER" id="PTHR24256">
    <property type="entry name" value="TRYPTASE-RELATED"/>
    <property type="match status" value="1"/>
</dbReference>
<evidence type="ECO:0000313" key="7">
    <source>
        <dbReference type="Proteomes" id="UP001152798"/>
    </source>
</evidence>
<dbReference type="CDD" id="cd00190">
    <property type="entry name" value="Tryp_SPc"/>
    <property type="match status" value="1"/>
</dbReference>
<dbReference type="SMART" id="SM00020">
    <property type="entry name" value="Tryp_SPc"/>
    <property type="match status" value="1"/>
</dbReference>
<evidence type="ECO:0000256" key="1">
    <source>
        <dbReference type="ARBA" id="ARBA00023157"/>
    </source>
</evidence>
<sequence>MILVFSRSFAEISEMQRLLLGLVLVGVVSSQNYLDEDDSAATNCPCGWGVKGRIVGGRESRANAYPFMAALTFTDGQPFCGATILTRRHAITAAHCTADIKDKIKELRLLVGAHDIRNAVRDQYIPVARTIEHPNYDAEDNEAHDIAMIVLDRNLIYRNDVGPACLPNRRVNLENSHLLVAGWGLTKHEGRTSKVLREVILRVIPWATCHRFYPGELQIPRTQICTYEKNKDSCQGDSGGPLIAVDPKISKFVIVATVSFGRDCASENPAVNTDIGHYLNWIKSVVKETSNGSMETCSRIS</sequence>
<dbReference type="SUPFAM" id="SSF50494">
    <property type="entry name" value="Trypsin-like serine proteases"/>
    <property type="match status" value="1"/>
</dbReference>
<dbReference type="InterPro" id="IPR018114">
    <property type="entry name" value="TRYPSIN_HIS"/>
</dbReference>